<dbReference type="InterPro" id="IPR003593">
    <property type="entry name" value="AAA+_ATPase"/>
</dbReference>
<proteinExistence type="predicted"/>
<keyword evidence="4" id="KW-1185">Reference proteome</keyword>
<sequence length="299" mass="33345">MPELDFHFAFPFRAQPFSLMPDPAFLYWTSRHGAAFTVLQYGLFSRAPITVLTGEIGTGKTTLVQHLLREVSPETRIGLLSNAQTGRGELLDWILDAFGVESPAGDDHVRRFNAFRNFVVDTYGEGGRVMLIADEAQNLGSAQLEELRMLTNINSGEGVLLQLLLVGQPELLQLLRRPDLRQFAQRVSVTYHLGHMSETETLEYVRHRLTHVGGSGDEFTEDALHLVHETSGGVPRIVNKLCDLALVYASAAREKRVTRFRLEEVLRDGLQLDLGDPPPETDPVRAAAEVHDLPRSAVR</sequence>
<dbReference type="STRING" id="1379903.ATO8_08366"/>
<reference evidence="3 4" key="1">
    <citation type="journal article" date="2014" name="Antonie Van Leeuwenhoek">
        <title>Roseivivax atlanticus sp. nov., isolated from surface seawater of the Atlantic Ocean.</title>
        <authorList>
            <person name="Li G."/>
            <person name="Lai Q."/>
            <person name="Liu X."/>
            <person name="Sun F."/>
            <person name="Shao Z."/>
        </authorList>
    </citation>
    <scope>NUCLEOTIDE SEQUENCE [LARGE SCALE GENOMIC DNA]</scope>
    <source>
        <strain evidence="3 4">22II-s10s</strain>
    </source>
</reference>
<dbReference type="eggNOG" id="COG3267">
    <property type="taxonomic scope" value="Bacteria"/>
</dbReference>
<dbReference type="SMART" id="SM00382">
    <property type="entry name" value="AAA"/>
    <property type="match status" value="1"/>
</dbReference>
<dbReference type="PATRIC" id="fig|1317118.6.peg.1735"/>
<evidence type="ECO:0000313" key="3">
    <source>
        <dbReference type="EMBL" id="ETW13211.1"/>
    </source>
</evidence>
<feature type="region of interest" description="Disordered" evidence="1">
    <location>
        <begin position="271"/>
        <end position="299"/>
    </location>
</feature>
<dbReference type="GO" id="GO:0016887">
    <property type="term" value="F:ATP hydrolysis activity"/>
    <property type="evidence" value="ECO:0007669"/>
    <property type="project" value="InterPro"/>
</dbReference>
<evidence type="ECO:0000259" key="2">
    <source>
        <dbReference type="SMART" id="SM00382"/>
    </source>
</evidence>
<dbReference type="PANTHER" id="PTHR35894:SF1">
    <property type="entry name" value="PHOSPHORIBULOKINASE _ URIDINE KINASE FAMILY"/>
    <property type="match status" value="1"/>
</dbReference>
<organism evidence="3 4">
    <name type="scientific">Roseivivax marinus</name>
    <dbReference type="NCBI Taxonomy" id="1379903"/>
    <lineage>
        <taxon>Bacteria</taxon>
        <taxon>Pseudomonadati</taxon>
        <taxon>Pseudomonadota</taxon>
        <taxon>Alphaproteobacteria</taxon>
        <taxon>Rhodobacterales</taxon>
        <taxon>Roseobacteraceae</taxon>
        <taxon>Roseivivax</taxon>
    </lineage>
</organism>
<dbReference type="Pfam" id="PF13401">
    <property type="entry name" value="AAA_22"/>
    <property type="match status" value="1"/>
</dbReference>
<comment type="caution">
    <text evidence="3">The sequence shown here is derived from an EMBL/GenBank/DDBJ whole genome shotgun (WGS) entry which is preliminary data.</text>
</comment>
<dbReference type="AlphaFoldDB" id="W4HM71"/>
<evidence type="ECO:0000256" key="1">
    <source>
        <dbReference type="SAM" id="MobiDB-lite"/>
    </source>
</evidence>
<accession>W4HM71</accession>
<dbReference type="RefSeq" id="WP_240476943.1">
    <property type="nucleotide sequence ID" value="NZ_AQQW01000004.1"/>
</dbReference>
<dbReference type="EMBL" id="AQQW01000004">
    <property type="protein sequence ID" value="ETW13211.1"/>
    <property type="molecule type" value="Genomic_DNA"/>
</dbReference>
<gene>
    <name evidence="3" type="ORF">ATO8_08366</name>
</gene>
<evidence type="ECO:0000313" key="4">
    <source>
        <dbReference type="Proteomes" id="UP000019063"/>
    </source>
</evidence>
<name>W4HM71_9RHOB</name>
<dbReference type="InterPro" id="IPR027417">
    <property type="entry name" value="P-loop_NTPase"/>
</dbReference>
<dbReference type="InterPro" id="IPR049945">
    <property type="entry name" value="AAA_22"/>
</dbReference>
<dbReference type="InterPro" id="IPR052026">
    <property type="entry name" value="ExeA_AAA_ATPase_DNA-bind"/>
</dbReference>
<feature type="compositionally biased region" description="Basic and acidic residues" evidence="1">
    <location>
        <begin position="288"/>
        <end position="299"/>
    </location>
</feature>
<feature type="domain" description="AAA+ ATPase" evidence="2">
    <location>
        <begin position="46"/>
        <end position="188"/>
    </location>
</feature>
<dbReference type="Gene3D" id="3.40.50.300">
    <property type="entry name" value="P-loop containing nucleotide triphosphate hydrolases"/>
    <property type="match status" value="1"/>
</dbReference>
<protein>
    <submittedName>
        <fullName evidence="3">Putative general secretion pathway protein A</fullName>
    </submittedName>
</protein>
<dbReference type="Proteomes" id="UP000019063">
    <property type="component" value="Unassembled WGS sequence"/>
</dbReference>
<dbReference type="PANTHER" id="PTHR35894">
    <property type="entry name" value="GENERAL SECRETION PATHWAY PROTEIN A-RELATED"/>
    <property type="match status" value="1"/>
</dbReference>
<dbReference type="SUPFAM" id="SSF52540">
    <property type="entry name" value="P-loop containing nucleoside triphosphate hydrolases"/>
    <property type="match status" value="1"/>
</dbReference>